<accession>A0A1D1VJP0</accession>
<dbReference type="EMBL" id="BDGG01000005">
    <property type="protein sequence ID" value="GAU99957.1"/>
    <property type="molecule type" value="Genomic_DNA"/>
</dbReference>
<feature type="region of interest" description="Disordered" evidence="1">
    <location>
        <begin position="125"/>
        <end position="177"/>
    </location>
</feature>
<keyword evidence="3" id="KW-1185">Reference proteome</keyword>
<comment type="caution">
    <text evidence="2">The sequence shown here is derived from an EMBL/GenBank/DDBJ whole genome shotgun (WGS) entry which is preliminary data.</text>
</comment>
<reference evidence="2 3" key="1">
    <citation type="journal article" date="2016" name="Nat. Commun.">
        <title>Extremotolerant tardigrade genome and improved radiotolerance of human cultured cells by tardigrade-unique protein.</title>
        <authorList>
            <person name="Hashimoto T."/>
            <person name="Horikawa D.D."/>
            <person name="Saito Y."/>
            <person name="Kuwahara H."/>
            <person name="Kozuka-Hata H."/>
            <person name="Shin-I T."/>
            <person name="Minakuchi Y."/>
            <person name="Ohishi K."/>
            <person name="Motoyama A."/>
            <person name="Aizu T."/>
            <person name="Enomoto A."/>
            <person name="Kondo K."/>
            <person name="Tanaka S."/>
            <person name="Hara Y."/>
            <person name="Koshikawa S."/>
            <person name="Sagara H."/>
            <person name="Miura T."/>
            <person name="Yokobori S."/>
            <person name="Miyagawa K."/>
            <person name="Suzuki Y."/>
            <person name="Kubo T."/>
            <person name="Oyama M."/>
            <person name="Kohara Y."/>
            <person name="Fujiyama A."/>
            <person name="Arakawa K."/>
            <person name="Katayama T."/>
            <person name="Toyoda A."/>
            <person name="Kunieda T."/>
        </authorList>
    </citation>
    <scope>NUCLEOTIDE SEQUENCE [LARGE SCALE GENOMIC DNA]</scope>
    <source>
        <strain evidence="2 3">YOKOZUNA-1</strain>
    </source>
</reference>
<feature type="compositionally biased region" description="Low complexity" evidence="1">
    <location>
        <begin position="125"/>
        <end position="143"/>
    </location>
</feature>
<name>A0A1D1VJP0_RAMVA</name>
<dbReference type="AlphaFoldDB" id="A0A1D1VJP0"/>
<evidence type="ECO:0000256" key="1">
    <source>
        <dbReference type="SAM" id="MobiDB-lite"/>
    </source>
</evidence>
<evidence type="ECO:0000313" key="2">
    <source>
        <dbReference type="EMBL" id="GAU99957.1"/>
    </source>
</evidence>
<evidence type="ECO:0000313" key="3">
    <source>
        <dbReference type="Proteomes" id="UP000186922"/>
    </source>
</evidence>
<proteinExistence type="predicted"/>
<gene>
    <name evidence="2" type="primary">RvY_10887-1</name>
    <name evidence="2" type="synonym">RvY_10887.1</name>
    <name evidence="2" type="ORF">RvY_10887</name>
</gene>
<sequence length="177" mass="18518">MARSHFPPFSDTVCRGRPQVFENGSTAKLRNSVSAVQVLVLFVLGGYNQPEPIYIQITNVVSPQVTSNAVSNANSATGLPGSLGSGTKDLRGLLLLSGTQLVPYQGSAKDVKVVHIPVLVPVNATSPTGSSLTPSSTVTPLSPAYQPVQPSSSKVGNSLPAQSEMTTKKKAWTFPSK</sequence>
<feature type="compositionally biased region" description="Polar residues" evidence="1">
    <location>
        <begin position="148"/>
        <end position="165"/>
    </location>
</feature>
<organism evidence="2 3">
    <name type="scientific">Ramazzottius varieornatus</name>
    <name type="common">Water bear</name>
    <name type="synonym">Tardigrade</name>
    <dbReference type="NCBI Taxonomy" id="947166"/>
    <lineage>
        <taxon>Eukaryota</taxon>
        <taxon>Metazoa</taxon>
        <taxon>Ecdysozoa</taxon>
        <taxon>Tardigrada</taxon>
        <taxon>Eutardigrada</taxon>
        <taxon>Parachela</taxon>
        <taxon>Hypsibioidea</taxon>
        <taxon>Ramazzottiidae</taxon>
        <taxon>Ramazzottius</taxon>
    </lineage>
</organism>
<dbReference type="Proteomes" id="UP000186922">
    <property type="component" value="Unassembled WGS sequence"/>
</dbReference>
<protein>
    <submittedName>
        <fullName evidence="2">Uncharacterized protein</fullName>
    </submittedName>
</protein>